<evidence type="ECO:0000313" key="2">
    <source>
        <dbReference type="Proteomes" id="UP000789525"/>
    </source>
</evidence>
<reference evidence="1" key="1">
    <citation type="submission" date="2021-06" db="EMBL/GenBank/DDBJ databases">
        <authorList>
            <person name="Kallberg Y."/>
            <person name="Tangrot J."/>
            <person name="Rosling A."/>
        </authorList>
    </citation>
    <scope>NUCLEOTIDE SEQUENCE</scope>
    <source>
        <strain evidence="1">CL356</strain>
    </source>
</reference>
<comment type="caution">
    <text evidence="1">The sequence shown here is derived from an EMBL/GenBank/DDBJ whole genome shotgun (WGS) entry which is preliminary data.</text>
</comment>
<gene>
    <name evidence="1" type="ORF">ACOLOM_LOCUS3622</name>
</gene>
<name>A0ACA9LBE7_9GLOM</name>
<proteinExistence type="predicted"/>
<protein>
    <submittedName>
        <fullName evidence="1">7962_t:CDS:1</fullName>
    </submittedName>
</protein>
<evidence type="ECO:0000313" key="1">
    <source>
        <dbReference type="EMBL" id="CAG8520285.1"/>
    </source>
</evidence>
<dbReference type="Proteomes" id="UP000789525">
    <property type="component" value="Unassembled WGS sequence"/>
</dbReference>
<accession>A0ACA9LBE7</accession>
<keyword evidence="2" id="KW-1185">Reference proteome</keyword>
<dbReference type="EMBL" id="CAJVPT010005448">
    <property type="protein sequence ID" value="CAG8520285.1"/>
    <property type="molecule type" value="Genomic_DNA"/>
</dbReference>
<sequence>MAAAEEDYSSLPLPERITHKIWKVRVAAYEELTKKFSTADPSNEQEFKPYEGLLKDIAKDANAVAQETGLSTLLAYVENAPNPTRQVSLMDSSQPRSSIIPAVVEKGFGSARAGTKRKAVDLILLYIEVDTPDPVVEDVLAGLNAKQPKLVATTASALKEIISLYGAKTVNIKPILKIIPKLFAHTDKNVRAEGTQLVIELYKWLGPAISSYLSDLKPVQVKELNEAFEKLPQEKPTQQRLLRSQQAAAEAAAEAGEGADSEADDKKEVDAYDLAEPLDILPKISKDFYAQLASSKWKERKEALDGLFEVCKTPRIADSNYGELIAALAKVVPPIIEKLKERKQSVVEALAAALDAIFLSVSISDVSEDILAAGKHKNPQVKSESMKWLVRCLKNTKVAPNKAEIKSLIEMMVKESENSFEPVRVAAFEGLGTMMKVIGEKAMNPYIENLDDIRKGKIKEFFDKAEVKVKVTAAKKPPPASAAAPPKAPKAAVKKDSDNEPKKAAPPKTSKPPAAKKAAAKAPATAAAPTSSKKGGKVKEEEVLKYRFSDEGVEARFAEIVPEDLIKEIDEKNWKLRLAAIENLYNALDEKDPSEIEAELVARFLAKKPGWKESNFQVLSKAFNIMEFLCNKVPSFDKPTAALCIPVLVDKLGDIKLKKSATDTLTAFSEKISLQFIIGQAYEPLRKAKSPKILADNLTWMHGAIMEFGIAGLQIRELIDFLKFCLSSSNASVRTNSVTVLGALRIYVGPDIRTFVQDLNPTQLATIDNEFDKVADQAPPRPVKAEVASSGRGGNDTLEELFPRVDIGALFTSKMMADANDEKWKTRKEALDQILAIVDSNKKIKPNLGEFVPILKARLADSNKNLQMMALDICGKLATAMGKPFEKHIKLLVPPVISVLTDQKATVRGSAISALDCLTNSTGLDPLVQPLATGLATENPLLRKDLLNWLSERLKEVDEKNNLPDLQPLVVVILSCLQDRNGEVRKAAQSCLGPIVKSAGYDYVVTRCGDLKDAVKQTIMPMIEAVRPAHGNGPLPRGKDAKKLGPKSRIAAPSSSKNDDISDDIEDEEPTPKLPPGLILKPSTGIAQGIPQRTLANPPPTAINNASGLIPPNGMHFPAAINGPQSSMIPNRFPSPAQRGGAPPSGIGRGLPPPSRLHFSKFRQGENGTNGLSSSEAVNDHVQKDPMSMEIDINPINDNSTMSNSPGLPSSKQRTSERGSVFLVEVVISKIQSSDHPQSIEALKELDKHLNNSPESLIPSVNDIVNALTVQVRISYTKLDARSQILVRLCKHLVNALVLLFSNKDLALAVSQESLDSLLTELAHRLLDPNLQALESGQQLSKALNVSMVKVLDNSNRNATALISILGKSAANLREVDPSAAASHTKFTELIMKCLWKLAKTVQENLKAGILLPNKLLRDLNDFLFATPPAEWKRRMAEGVPLGEMPLRTVKTLLLELVTGLGEGVYDHLDLIEDPQHSFVYPYLHHMLEACRKKEKQNNTSNVPNLQSRPSSVGSIKSITSVGTDVAFSAFESSRASPVQNSSPRQSYTSIPTQINEQPARNSPTYEAPAQFNEIQYNSSEPVSPASPRTPMTPRFPTPTGSSRSSGSHEVEMNARLTQIFLKIGTREETKQGIYELYEFQKQHPEMEGKVTTQLSKTGPYFQSYIRRGLANIASEEEEKERANAIAGIKSLIPSENEQNDGKLENSCY</sequence>
<organism evidence="1 2">
    <name type="scientific">Acaulospora colombiana</name>
    <dbReference type="NCBI Taxonomy" id="27376"/>
    <lineage>
        <taxon>Eukaryota</taxon>
        <taxon>Fungi</taxon>
        <taxon>Fungi incertae sedis</taxon>
        <taxon>Mucoromycota</taxon>
        <taxon>Glomeromycotina</taxon>
        <taxon>Glomeromycetes</taxon>
        <taxon>Diversisporales</taxon>
        <taxon>Acaulosporaceae</taxon>
        <taxon>Acaulospora</taxon>
    </lineage>
</organism>